<dbReference type="HOGENOM" id="CLU_2640508_0_0_1"/>
<proteinExistence type="predicted"/>
<organism evidence="1">
    <name type="scientific">Magallana gigas</name>
    <name type="common">Pacific oyster</name>
    <name type="synonym">Crassostrea gigas</name>
    <dbReference type="NCBI Taxonomy" id="29159"/>
    <lineage>
        <taxon>Eukaryota</taxon>
        <taxon>Metazoa</taxon>
        <taxon>Spiralia</taxon>
        <taxon>Lophotrochozoa</taxon>
        <taxon>Mollusca</taxon>
        <taxon>Bivalvia</taxon>
        <taxon>Autobranchia</taxon>
        <taxon>Pteriomorphia</taxon>
        <taxon>Ostreida</taxon>
        <taxon>Ostreoidea</taxon>
        <taxon>Ostreidae</taxon>
        <taxon>Magallana</taxon>
    </lineage>
</organism>
<dbReference type="InParanoid" id="K1R479"/>
<gene>
    <name evidence="1" type="ORF">CGI_10027549</name>
</gene>
<accession>K1R479</accession>
<reference evidence="1" key="1">
    <citation type="journal article" date="2012" name="Nature">
        <title>The oyster genome reveals stress adaptation and complexity of shell formation.</title>
        <authorList>
            <person name="Zhang G."/>
            <person name="Fang X."/>
            <person name="Guo X."/>
            <person name="Li L."/>
            <person name="Luo R."/>
            <person name="Xu F."/>
            <person name="Yang P."/>
            <person name="Zhang L."/>
            <person name="Wang X."/>
            <person name="Qi H."/>
            <person name="Xiong Z."/>
            <person name="Que H."/>
            <person name="Xie Y."/>
            <person name="Holland P.W."/>
            <person name="Paps J."/>
            <person name="Zhu Y."/>
            <person name="Wu F."/>
            <person name="Chen Y."/>
            <person name="Wang J."/>
            <person name="Peng C."/>
            <person name="Meng J."/>
            <person name="Yang L."/>
            <person name="Liu J."/>
            <person name="Wen B."/>
            <person name="Zhang N."/>
            <person name="Huang Z."/>
            <person name="Zhu Q."/>
            <person name="Feng Y."/>
            <person name="Mount A."/>
            <person name="Hedgecock D."/>
            <person name="Xu Z."/>
            <person name="Liu Y."/>
            <person name="Domazet-Loso T."/>
            <person name="Du Y."/>
            <person name="Sun X."/>
            <person name="Zhang S."/>
            <person name="Liu B."/>
            <person name="Cheng P."/>
            <person name="Jiang X."/>
            <person name="Li J."/>
            <person name="Fan D."/>
            <person name="Wang W."/>
            <person name="Fu W."/>
            <person name="Wang T."/>
            <person name="Wang B."/>
            <person name="Zhang J."/>
            <person name="Peng Z."/>
            <person name="Li Y."/>
            <person name="Li N."/>
            <person name="Wang J."/>
            <person name="Chen M."/>
            <person name="He Y."/>
            <person name="Tan F."/>
            <person name="Song X."/>
            <person name="Zheng Q."/>
            <person name="Huang R."/>
            <person name="Yang H."/>
            <person name="Du X."/>
            <person name="Chen L."/>
            <person name="Yang M."/>
            <person name="Gaffney P.M."/>
            <person name="Wang S."/>
            <person name="Luo L."/>
            <person name="She Z."/>
            <person name="Ming Y."/>
            <person name="Huang W."/>
            <person name="Zhang S."/>
            <person name="Huang B."/>
            <person name="Zhang Y."/>
            <person name="Qu T."/>
            <person name="Ni P."/>
            <person name="Miao G."/>
            <person name="Wang J."/>
            <person name="Wang Q."/>
            <person name="Steinberg C.E."/>
            <person name="Wang H."/>
            <person name="Li N."/>
            <person name="Qian L."/>
            <person name="Zhang G."/>
            <person name="Li Y."/>
            <person name="Yang H."/>
            <person name="Liu X."/>
            <person name="Wang J."/>
            <person name="Yin Y."/>
            <person name="Wang J."/>
        </authorList>
    </citation>
    <scope>NUCLEOTIDE SEQUENCE [LARGE SCALE GENOMIC DNA]</scope>
    <source>
        <strain evidence="1">05x7-T-G4-1.051#20</strain>
    </source>
</reference>
<evidence type="ECO:0000313" key="1">
    <source>
        <dbReference type="EMBL" id="EKC35990.1"/>
    </source>
</evidence>
<name>K1R479_MAGGI</name>
<dbReference type="AlphaFoldDB" id="K1R479"/>
<dbReference type="EMBL" id="JH816729">
    <property type="protein sequence ID" value="EKC35990.1"/>
    <property type="molecule type" value="Genomic_DNA"/>
</dbReference>
<protein>
    <submittedName>
        <fullName evidence="1">Uncharacterized protein</fullName>
    </submittedName>
</protein>
<sequence length="78" mass="8617">MSVFLEWSSGVETGRERVASEDPEKPSTLLQLARKQESVLSAFFGQLLQPGAAVVYSQLHPTYSLGPVAPNHQCRYQP</sequence>